<dbReference type="InterPro" id="IPR043502">
    <property type="entry name" value="DNA/RNA_pol_sf"/>
</dbReference>
<sequence length="177" mass="20114">MPLSIQRQFTFGRWMLKLSLRRWWLSTAAWVSRGGVAPCDGWGSKETVDDLRLGNELSWEQRLEFEAVGRLYLSPGSTTVEEHRIELTSSTPFAATPVSNILRYEADVGDEMETLGIIRKTNSHYASPDVVVKKKDGSNVVCIDYIQVVEQSDRVRSSPHDTTCSRVLRLEERQVLL</sequence>
<accession>A0AAV4D0T3</accession>
<evidence type="ECO:0000313" key="3">
    <source>
        <dbReference type="Proteomes" id="UP000735302"/>
    </source>
</evidence>
<dbReference type="Proteomes" id="UP000735302">
    <property type="component" value="Unassembled WGS sequence"/>
</dbReference>
<proteinExistence type="predicted"/>
<protein>
    <submittedName>
        <fullName evidence="2">Reverse ribonuclease integrase</fullName>
    </submittedName>
</protein>
<evidence type="ECO:0000256" key="1">
    <source>
        <dbReference type="SAM" id="SignalP"/>
    </source>
</evidence>
<evidence type="ECO:0000313" key="2">
    <source>
        <dbReference type="EMBL" id="GFO37752.1"/>
    </source>
</evidence>
<dbReference type="EMBL" id="BLXT01007302">
    <property type="protein sequence ID" value="GFO37752.1"/>
    <property type="molecule type" value="Genomic_DNA"/>
</dbReference>
<keyword evidence="3" id="KW-1185">Reference proteome</keyword>
<reference evidence="2 3" key="1">
    <citation type="journal article" date="2021" name="Elife">
        <title>Chloroplast acquisition without the gene transfer in kleptoplastic sea slugs, Plakobranchus ocellatus.</title>
        <authorList>
            <person name="Maeda T."/>
            <person name="Takahashi S."/>
            <person name="Yoshida T."/>
            <person name="Shimamura S."/>
            <person name="Takaki Y."/>
            <person name="Nagai Y."/>
            <person name="Toyoda A."/>
            <person name="Suzuki Y."/>
            <person name="Arimoto A."/>
            <person name="Ishii H."/>
            <person name="Satoh N."/>
            <person name="Nishiyama T."/>
            <person name="Hasebe M."/>
            <person name="Maruyama T."/>
            <person name="Minagawa J."/>
            <person name="Obokata J."/>
            <person name="Shigenobu S."/>
        </authorList>
    </citation>
    <scope>NUCLEOTIDE SEQUENCE [LARGE SCALE GENOMIC DNA]</scope>
</reference>
<dbReference type="Gene3D" id="3.10.10.10">
    <property type="entry name" value="HIV Type 1 Reverse Transcriptase, subunit A, domain 1"/>
    <property type="match status" value="1"/>
</dbReference>
<feature type="signal peptide" evidence="1">
    <location>
        <begin position="1"/>
        <end position="28"/>
    </location>
</feature>
<organism evidence="2 3">
    <name type="scientific">Plakobranchus ocellatus</name>
    <dbReference type="NCBI Taxonomy" id="259542"/>
    <lineage>
        <taxon>Eukaryota</taxon>
        <taxon>Metazoa</taxon>
        <taxon>Spiralia</taxon>
        <taxon>Lophotrochozoa</taxon>
        <taxon>Mollusca</taxon>
        <taxon>Gastropoda</taxon>
        <taxon>Heterobranchia</taxon>
        <taxon>Euthyneura</taxon>
        <taxon>Panpulmonata</taxon>
        <taxon>Sacoglossa</taxon>
        <taxon>Placobranchoidea</taxon>
        <taxon>Plakobranchidae</taxon>
        <taxon>Plakobranchus</taxon>
    </lineage>
</organism>
<dbReference type="SUPFAM" id="SSF56672">
    <property type="entry name" value="DNA/RNA polymerases"/>
    <property type="match status" value="1"/>
</dbReference>
<feature type="chain" id="PRO_5043382930" evidence="1">
    <location>
        <begin position="29"/>
        <end position="177"/>
    </location>
</feature>
<dbReference type="AlphaFoldDB" id="A0AAV4D0T3"/>
<name>A0AAV4D0T3_9GAST</name>
<comment type="caution">
    <text evidence="2">The sequence shown here is derived from an EMBL/GenBank/DDBJ whole genome shotgun (WGS) entry which is preliminary data.</text>
</comment>
<keyword evidence="1" id="KW-0732">Signal</keyword>
<gene>
    <name evidence="2" type="ORF">PoB_006425700</name>
</gene>